<evidence type="ECO:0000259" key="12">
    <source>
        <dbReference type="SMART" id="SM00228"/>
    </source>
</evidence>
<proteinExistence type="inferred from homology"/>
<dbReference type="AlphaFoldDB" id="A0A1G2LN14"/>
<evidence type="ECO:0000256" key="6">
    <source>
        <dbReference type="ARBA" id="ARBA00022801"/>
    </source>
</evidence>
<keyword evidence="6 11" id="KW-0378">Hydrolase</keyword>
<feature type="transmembrane region" description="Helical" evidence="11">
    <location>
        <begin position="332"/>
        <end position="353"/>
    </location>
</feature>
<keyword evidence="8 11" id="KW-1133">Transmembrane helix</keyword>
<evidence type="ECO:0000313" key="14">
    <source>
        <dbReference type="Proteomes" id="UP000178302"/>
    </source>
</evidence>
<evidence type="ECO:0000256" key="1">
    <source>
        <dbReference type="ARBA" id="ARBA00001947"/>
    </source>
</evidence>
<dbReference type="CDD" id="cd06163">
    <property type="entry name" value="S2P-M50_PDZ_RseP-like"/>
    <property type="match status" value="1"/>
</dbReference>
<feature type="transmembrane region" description="Helical" evidence="11">
    <location>
        <begin position="284"/>
        <end position="305"/>
    </location>
</feature>
<reference evidence="13 14" key="1">
    <citation type="journal article" date="2016" name="Nat. Commun.">
        <title>Thousands of microbial genomes shed light on interconnected biogeochemical processes in an aquifer system.</title>
        <authorList>
            <person name="Anantharaman K."/>
            <person name="Brown C.T."/>
            <person name="Hug L.A."/>
            <person name="Sharon I."/>
            <person name="Castelle C.J."/>
            <person name="Probst A.J."/>
            <person name="Thomas B.C."/>
            <person name="Singh A."/>
            <person name="Wilkins M.J."/>
            <person name="Karaoz U."/>
            <person name="Brodie E.L."/>
            <person name="Williams K.H."/>
            <person name="Hubbard S.S."/>
            <person name="Banfield J.F."/>
        </authorList>
    </citation>
    <scope>NUCLEOTIDE SEQUENCE [LARGE SCALE GENOMIC DNA]</scope>
</reference>
<evidence type="ECO:0000256" key="8">
    <source>
        <dbReference type="ARBA" id="ARBA00022989"/>
    </source>
</evidence>
<dbReference type="InterPro" id="IPR001478">
    <property type="entry name" value="PDZ"/>
</dbReference>
<evidence type="ECO:0000256" key="9">
    <source>
        <dbReference type="ARBA" id="ARBA00023049"/>
    </source>
</evidence>
<evidence type="ECO:0000256" key="3">
    <source>
        <dbReference type="ARBA" id="ARBA00007931"/>
    </source>
</evidence>
<dbReference type="SUPFAM" id="SSF50156">
    <property type="entry name" value="PDZ domain-like"/>
    <property type="match status" value="1"/>
</dbReference>
<dbReference type="Proteomes" id="UP000178302">
    <property type="component" value="Unassembled WGS sequence"/>
</dbReference>
<dbReference type="Pfam" id="PF17820">
    <property type="entry name" value="PDZ_6"/>
    <property type="match status" value="1"/>
</dbReference>
<dbReference type="EC" id="3.4.24.-" evidence="11"/>
<evidence type="ECO:0000256" key="5">
    <source>
        <dbReference type="ARBA" id="ARBA00022692"/>
    </source>
</evidence>
<accession>A0A1G2LN14</accession>
<organism evidence="13 14">
    <name type="scientific">Candidatus Tagabacteria bacterium RIFCSPLOWO2_01_FULL_39_11</name>
    <dbReference type="NCBI Taxonomy" id="1802295"/>
    <lineage>
        <taxon>Bacteria</taxon>
        <taxon>Candidatus Tagaibacteriota</taxon>
    </lineage>
</organism>
<dbReference type="InterPro" id="IPR004387">
    <property type="entry name" value="Pept_M50_Zn"/>
</dbReference>
<protein>
    <recommendedName>
        <fullName evidence="11">Zinc metalloprotease</fullName>
        <ecNumber evidence="11">3.4.24.-</ecNumber>
    </recommendedName>
</protein>
<sequence>MTILIFIVILVVLILSHEFGHFLFAKLSKVKVEEFGFGFPPRIFCFKKNETVYSFNLFPIGGFVKILGEDGPGNTGQDAPDKSNFAFKPVYIKAAIISAGVFFNLILAWILFSVGFFVGAPTQVDDETEIFGVQVVITEVAANSPAENAGLAPGDRIVGFRTDNKGIEISTIGEVQSFVKEREGEKINILYNRGGEEFSADVVPRIGPPEGEGALGIAMARVGILKSSWYASIWLGLKETIFLAFIIAQAFFYLMAGIFKGVGFDEVSGPVGIFNIVSDVSQMGIIYLIRFAAVLSINLAVINIIPFPALDGGRLLFLAIEKIKGSPVNYKIANFAHGLGFVLLIILLILLTYNDFLRF</sequence>
<evidence type="ECO:0000256" key="10">
    <source>
        <dbReference type="ARBA" id="ARBA00023136"/>
    </source>
</evidence>
<keyword evidence="11" id="KW-0479">Metal-binding</keyword>
<dbReference type="SMART" id="SM00228">
    <property type="entry name" value="PDZ"/>
    <property type="match status" value="1"/>
</dbReference>
<dbReference type="PANTHER" id="PTHR42837">
    <property type="entry name" value="REGULATOR OF SIGMA-E PROTEASE RSEP"/>
    <property type="match status" value="1"/>
</dbReference>
<dbReference type="GO" id="GO:0006508">
    <property type="term" value="P:proteolysis"/>
    <property type="evidence" value="ECO:0007669"/>
    <property type="project" value="UniProtKB-KW"/>
</dbReference>
<dbReference type="InterPro" id="IPR008915">
    <property type="entry name" value="Peptidase_M50"/>
</dbReference>
<dbReference type="InterPro" id="IPR036034">
    <property type="entry name" value="PDZ_sf"/>
</dbReference>
<evidence type="ECO:0000256" key="2">
    <source>
        <dbReference type="ARBA" id="ARBA00004141"/>
    </source>
</evidence>
<comment type="subcellular location">
    <subcellularLocation>
        <location evidence="2">Membrane</location>
        <topology evidence="2">Multi-pass membrane protein</topology>
    </subcellularLocation>
</comment>
<dbReference type="GO" id="GO:0004222">
    <property type="term" value="F:metalloendopeptidase activity"/>
    <property type="evidence" value="ECO:0007669"/>
    <property type="project" value="InterPro"/>
</dbReference>
<feature type="transmembrane region" description="Helical" evidence="11">
    <location>
        <begin position="241"/>
        <end position="264"/>
    </location>
</feature>
<dbReference type="NCBIfam" id="TIGR00054">
    <property type="entry name" value="RIP metalloprotease RseP"/>
    <property type="match status" value="1"/>
</dbReference>
<dbReference type="Pfam" id="PF02163">
    <property type="entry name" value="Peptidase_M50"/>
    <property type="match status" value="1"/>
</dbReference>
<comment type="cofactor">
    <cofactor evidence="1 11">
        <name>Zn(2+)</name>
        <dbReference type="ChEBI" id="CHEBI:29105"/>
    </cofactor>
</comment>
<evidence type="ECO:0000256" key="7">
    <source>
        <dbReference type="ARBA" id="ARBA00022833"/>
    </source>
</evidence>
<gene>
    <name evidence="13" type="ORF">A2909_00535</name>
</gene>
<keyword evidence="4 13" id="KW-0645">Protease</keyword>
<name>A0A1G2LN14_9BACT</name>
<dbReference type="Gene3D" id="2.30.42.10">
    <property type="match status" value="1"/>
</dbReference>
<feature type="domain" description="PDZ" evidence="12">
    <location>
        <begin position="112"/>
        <end position="195"/>
    </location>
</feature>
<keyword evidence="10 11" id="KW-0472">Membrane</keyword>
<dbReference type="GO" id="GO:0046872">
    <property type="term" value="F:metal ion binding"/>
    <property type="evidence" value="ECO:0007669"/>
    <property type="project" value="UniProtKB-KW"/>
</dbReference>
<comment type="similarity">
    <text evidence="3 11">Belongs to the peptidase M50B family.</text>
</comment>
<feature type="transmembrane region" description="Helical" evidence="11">
    <location>
        <begin position="90"/>
        <end position="112"/>
    </location>
</feature>
<dbReference type="InterPro" id="IPR041489">
    <property type="entry name" value="PDZ_6"/>
</dbReference>
<evidence type="ECO:0000313" key="13">
    <source>
        <dbReference type="EMBL" id="OHA13005.1"/>
    </source>
</evidence>
<keyword evidence="7 11" id="KW-0862">Zinc</keyword>
<keyword evidence="9 11" id="KW-0482">Metalloprotease</keyword>
<evidence type="ECO:0000256" key="4">
    <source>
        <dbReference type="ARBA" id="ARBA00022670"/>
    </source>
</evidence>
<keyword evidence="5 11" id="KW-0812">Transmembrane</keyword>
<dbReference type="EMBL" id="MHQZ01000043">
    <property type="protein sequence ID" value="OHA13005.1"/>
    <property type="molecule type" value="Genomic_DNA"/>
</dbReference>
<dbReference type="PANTHER" id="PTHR42837:SF2">
    <property type="entry name" value="MEMBRANE METALLOPROTEASE ARASP2, CHLOROPLASTIC-RELATED"/>
    <property type="match status" value="1"/>
</dbReference>
<comment type="caution">
    <text evidence="13">The sequence shown here is derived from an EMBL/GenBank/DDBJ whole genome shotgun (WGS) entry which is preliminary data.</text>
</comment>
<dbReference type="GO" id="GO:0016020">
    <property type="term" value="C:membrane"/>
    <property type="evidence" value="ECO:0007669"/>
    <property type="project" value="UniProtKB-SubCell"/>
</dbReference>
<evidence type="ECO:0000256" key="11">
    <source>
        <dbReference type="RuleBase" id="RU362031"/>
    </source>
</evidence>